<dbReference type="NCBIfam" id="TIGR00229">
    <property type="entry name" value="sensory_box"/>
    <property type="match status" value="1"/>
</dbReference>
<dbReference type="SMART" id="SM00267">
    <property type="entry name" value="GGDEF"/>
    <property type="match status" value="1"/>
</dbReference>
<dbReference type="SMART" id="SM00052">
    <property type="entry name" value="EAL"/>
    <property type="match status" value="1"/>
</dbReference>
<dbReference type="NCBIfam" id="TIGR00254">
    <property type="entry name" value="GGDEF"/>
    <property type="match status" value="1"/>
</dbReference>
<dbReference type="SMART" id="SM00091">
    <property type="entry name" value="PAS"/>
    <property type="match status" value="1"/>
</dbReference>
<dbReference type="SMART" id="SM00448">
    <property type="entry name" value="REC"/>
    <property type="match status" value="1"/>
</dbReference>
<keyword evidence="1" id="KW-0597">Phosphoprotein</keyword>
<dbReference type="Pfam" id="PF00072">
    <property type="entry name" value="Response_reg"/>
    <property type="match status" value="1"/>
</dbReference>
<dbReference type="InterPro" id="IPR035965">
    <property type="entry name" value="PAS-like_dom_sf"/>
</dbReference>
<dbReference type="CDD" id="cd01948">
    <property type="entry name" value="EAL"/>
    <property type="match status" value="1"/>
</dbReference>
<evidence type="ECO:0000259" key="4">
    <source>
        <dbReference type="PROSITE" id="PS50113"/>
    </source>
</evidence>
<dbReference type="InterPro" id="IPR035919">
    <property type="entry name" value="EAL_sf"/>
</dbReference>
<dbReference type="SMART" id="SM00086">
    <property type="entry name" value="PAC"/>
    <property type="match status" value="2"/>
</dbReference>
<dbReference type="InterPro" id="IPR011006">
    <property type="entry name" value="CheY-like_superfamily"/>
</dbReference>
<dbReference type="SUPFAM" id="SSF55785">
    <property type="entry name" value="PYP-like sensor domain (PAS domain)"/>
    <property type="match status" value="2"/>
</dbReference>
<dbReference type="InterPro" id="IPR000700">
    <property type="entry name" value="PAS-assoc_C"/>
</dbReference>
<feature type="modified residue" description="4-aspartylphosphate" evidence="1">
    <location>
        <position position="55"/>
    </location>
</feature>
<feature type="domain" description="PAC" evidence="4">
    <location>
        <begin position="203"/>
        <end position="254"/>
    </location>
</feature>
<dbReference type="Gene3D" id="3.40.50.2300">
    <property type="match status" value="1"/>
</dbReference>
<dbReference type="PANTHER" id="PTHR44757">
    <property type="entry name" value="DIGUANYLATE CYCLASE DGCP"/>
    <property type="match status" value="1"/>
</dbReference>
<dbReference type="SUPFAM" id="SSF141868">
    <property type="entry name" value="EAL domain-like"/>
    <property type="match status" value="1"/>
</dbReference>
<evidence type="ECO:0000256" key="1">
    <source>
        <dbReference type="PROSITE-ProRule" id="PRU00169"/>
    </source>
</evidence>
<evidence type="ECO:0000259" key="6">
    <source>
        <dbReference type="PROSITE" id="PS50887"/>
    </source>
</evidence>
<dbReference type="InterPro" id="IPR000014">
    <property type="entry name" value="PAS"/>
</dbReference>
<dbReference type="Proteomes" id="UP000712570">
    <property type="component" value="Unassembled WGS sequence"/>
</dbReference>
<dbReference type="InterPro" id="IPR001633">
    <property type="entry name" value="EAL_dom"/>
</dbReference>
<dbReference type="PROSITE" id="PS50113">
    <property type="entry name" value="PAC"/>
    <property type="match status" value="2"/>
</dbReference>
<gene>
    <name evidence="7" type="ORF">HA050_01710</name>
</gene>
<accession>A0ABX0KRY1</accession>
<name>A0ABX0KRY1_9NEIS</name>
<dbReference type="CDD" id="cd00130">
    <property type="entry name" value="PAS"/>
    <property type="match status" value="1"/>
</dbReference>
<dbReference type="SUPFAM" id="SSF55073">
    <property type="entry name" value="Nucleotide cyclase"/>
    <property type="match status" value="1"/>
</dbReference>
<evidence type="ECO:0000259" key="2">
    <source>
        <dbReference type="PROSITE" id="PS50110"/>
    </source>
</evidence>
<dbReference type="InterPro" id="IPR029787">
    <property type="entry name" value="Nucleotide_cyclase"/>
</dbReference>
<dbReference type="PROSITE" id="PS50883">
    <property type="entry name" value="EAL"/>
    <property type="match status" value="1"/>
</dbReference>
<dbReference type="PROSITE" id="PS50887">
    <property type="entry name" value="GGDEF"/>
    <property type="match status" value="1"/>
</dbReference>
<keyword evidence="8" id="KW-1185">Reference proteome</keyword>
<dbReference type="Gene3D" id="3.30.70.270">
    <property type="match status" value="1"/>
</dbReference>
<reference evidence="7 8" key="1">
    <citation type="submission" date="2020-03" db="EMBL/GenBank/DDBJ databases">
        <title>Draft genome sequence of environmentally isolated violet-colored cultures.</title>
        <authorList>
            <person name="Wilson H.S."/>
        </authorList>
    </citation>
    <scope>NUCLEOTIDE SEQUENCE [LARGE SCALE GENOMIC DNA]</scope>
    <source>
        <strain evidence="7 8">HSC-16F04</strain>
    </source>
</reference>
<dbReference type="PROSITE" id="PS50112">
    <property type="entry name" value="PAS"/>
    <property type="match status" value="1"/>
</dbReference>
<dbReference type="EMBL" id="JAAOLX010000001">
    <property type="protein sequence ID" value="NHQ84829.1"/>
    <property type="molecule type" value="Genomic_DNA"/>
</dbReference>
<organism evidence="7 8">
    <name type="scientific">Iodobacter violaceini</name>
    <dbReference type="NCBI Taxonomy" id="3044271"/>
    <lineage>
        <taxon>Bacteria</taxon>
        <taxon>Pseudomonadati</taxon>
        <taxon>Pseudomonadota</taxon>
        <taxon>Betaproteobacteria</taxon>
        <taxon>Neisseriales</taxon>
        <taxon>Chitinibacteraceae</taxon>
        <taxon>Iodobacter</taxon>
    </lineage>
</organism>
<dbReference type="InterPro" id="IPR001789">
    <property type="entry name" value="Sig_transdc_resp-reg_receiver"/>
</dbReference>
<dbReference type="Gene3D" id="3.20.20.450">
    <property type="entry name" value="EAL domain"/>
    <property type="match status" value="1"/>
</dbReference>
<dbReference type="CDD" id="cd01949">
    <property type="entry name" value="GGDEF"/>
    <property type="match status" value="1"/>
</dbReference>
<evidence type="ECO:0000313" key="7">
    <source>
        <dbReference type="EMBL" id="NHQ84829.1"/>
    </source>
</evidence>
<dbReference type="InterPro" id="IPR043128">
    <property type="entry name" value="Rev_trsase/Diguanyl_cyclase"/>
</dbReference>
<feature type="domain" description="EAL" evidence="5">
    <location>
        <begin position="549"/>
        <end position="802"/>
    </location>
</feature>
<dbReference type="Pfam" id="PF00563">
    <property type="entry name" value="EAL"/>
    <property type="match status" value="1"/>
</dbReference>
<evidence type="ECO:0000313" key="8">
    <source>
        <dbReference type="Proteomes" id="UP000712570"/>
    </source>
</evidence>
<dbReference type="Pfam" id="PF00990">
    <property type="entry name" value="GGDEF"/>
    <property type="match status" value="1"/>
</dbReference>
<feature type="domain" description="Response regulatory" evidence="2">
    <location>
        <begin position="5"/>
        <end position="120"/>
    </location>
</feature>
<feature type="domain" description="PAS" evidence="3">
    <location>
        <begin position="251"/>
        <end position="295"/>
    </location>
</feature>
<dbReference type="SUPFAM" id="SSF52172">
    <property type="entry name" value="CheY-like"/>
    <property type="match status" value="1"/>
</dbReference>
<feature type="domain" description="PAC" evidence="4">
    <location>
        <begin position="323"/>
        <end position="375"/>
    </location>
</feature>
<dbReference type="CDD" id="cd17534">
    <property type="entry name" value="REC_DC-like"/>
    <property type="match status" value="1"/>
</dbReference>
<dbReference type="InterPro" id="IPR001610">
    <property type="entry name" value="PAC"/>
</dbReference>
<dbReference type="Pfam" id="PF13426">
    <property type="entry name" value="PAS_9"/>
    <property type="match status" value="1"/>
</dbReference>
<evidence type="ECO:0000259" key="5">
    <source>
        <dbReference type="PROSITE" id="PS50883"/>
    </source>
</evidence>
<dbReference type="PROSITE" id="PS50110">
    <property type="entry name" value="RESPONSE_REGULATORY"/>
    <property type="match status" value="1"/>
</dbReference>
<dbReference type="PANTHER" id="PTHR44757:SF2">
    <property type="entry name" value="BIOFILM ARCHITECTURE MAINTENANCE PROTEIN MBAA"/>
    <property type="match status" value="1"/>
</dbReference>
<sequence length="813" mass="91044">MKAENILIVEDEPVVALDLQQTLEEMGHQVCAISISMEGAIEAVASHQPSLLLMDIHLQGHGDGIEACHEIYRHWQLPVIFLSAYADEKTVRRAAVAKPFGYLTKPYNKKDLNAVIQVARSRHDAEQALAKSEQKLAIAIEAAELATWEWESPHDHLIGDERFQLIWGSSLQPFIASLSAMLARVHPDDRHNVESTLRTQGFFKCDFRALRDSGEYAYLEMFGHLRINRPEQKLVIGALRDVTPRKKMEERLQQASIVFSTISEGIMVLNTDGRISSVNPAFCKLTGYAEEAALGHYAAEFMVNRRDMEISYADIACTASGFWAGEVGCRRQDGTILQTLLHICTVKDQHGEVLQFVQTFSDISAIREAERQLLHLAYHDPLTGLGNRYLLDQNLESELARAFSHQRVVAIMFIDLDGFKAINDSLGHHIGDRVIQEAAGRIVRQIRRHDEAVRLGGDEFVVMIPDVLSSGEGLLVANKILRSLAAPMQIDEQKLVIGASIGVAFFPQDGQTLSDLLSAADSAMYEAKRQGKGRVCAYSSDLVENVRTRLNLEQGMHGALQRNEFVLFYQPVVDLYESRVLGFEALIRWNHPEFGLLPPDKFISIAEDTGLIESIGSWVLDQAAAQIKKWAQPGRKDLFMAVNVSVRQFRGNYFLDELKTVIQRHDIFPEQIEIEITESMLQDFHSIRKMVLGMRELGVSVAIDDFGTGYSSLALLKYLPVSRIKIDRSFVISLPGTARDVGLFSAIMQMANSLELNVTAEGVETFEQSQILRTMGYPAVQGYFWGRPKAAEDYDEAWIKNSSVSGYFLAGNK</sequence>
<dbReference type="InterPro" id="IPR000160">
    <property type="entry name" value="GGDEF_dom"/>
</dbReference>
<proteinExistence type="predicted"/>
<dbReference type="RefSeq" id="WP_166821258.1">
    <property type="nucleotide sequence ID" value="NZ_JAAOLX010000001.1"/>
</dbReference>
<feature type="domain" description="GGDEF" evidence="6">
    <location>
        <begin position="407"/>
        <end position="540"/>
    </location>
</feature>
<comment type="caution">
    <text evidence="7">The sequence shown here is derived from an EMBL/GenBank/DDBJ whole genome shotgun (WGS) entry which is preliminary data.</text>
</comment>
<dbReference type="InterPro" id="IPR052155">
    <property type="entry name" value="Biofilm_reg_signaling"/>
</dbReference>
<evidence type="ECO:0000259" key="3">
    <source>
        <dbReference type="PROSITE" id="PS50112"/>
    </source>
</evidence>
<dbReference type="Gene3D" id="3.30.450.20">
    <property type="entry name" value="PAS domain"/>
    <property type="match status" value="2"/>
</dbReference>
<protein>
    <submittedName>
        <fullName evidence="7">EAL domain-containing protein</fullName>
    </submittedName>
</protein>